<dbReference type="Gene3D" id="1.10.8.10">
    <property type="entry name" value="DNA helicase RuvA subunit, C-terminal domain"/>
    <property type="match status" value="1"/>
</dbReference>
<feature type="binding site" evidence="5">
    <location>
        <position position="184"/>
    </location>
    <ligand>
        <name>S-adenosyl-L-methionine</name>
        <dbReference type="ChEBI" id="CHEBI:59789"/>
    </ligand>
</feature>
<dbReference type="NCBIfam" id="TIGR03534">
    <property type="entry name" value="RF_mod_PrmC"/>
    <property type="match status" value="1"/>
</dbReference>
<dbReference type="PANTHER" id="PTHR18895:SF74">
    <property type="entry name" value="MTRF1L RELEASE FACTOR GLUTAMINE METHYLTRANSFERASE"/>
    <property type="match status" value="1"/>
</dbReference>
<feature type="domain" description="Release factor glutamine methyltransferase N-terminal" evidence="7">
    <location>
        <begin position="5"/>
        <end position="72"/>
    </location>
</feature>
<feature type="binding site" evidence="5">
    <location>
        <begin position="184"/>
        <end position="187"/>
    </location>
    <ligand>
        <name>substrate</name>
    </ligand>
</feature>
<dbReference type="InterPro" id="IPR019874">
    <property type="entry name" value="RF_methyltr_PrmC"/>
</dbReference>
<dbReference type="GO" id="GO:0102559">
    <property type="term" value="F:peptide chain release factor N(5)-glutamine methyltransferase activity"/>
    <property type="evidence" value="ECO:0007669"/>
    <property type="project" value="UniProtKB-EC"/>
</dbReference>
<dbReference type="EMBL" id="DRWR01000139">
    <property type="protein sequence ID" value="HHQ16839.1"/>
    <property type="molecule type" value="Genomic_DNA"/>
</dbReference>
<keyword evidence="3 5" id="KW-0949">S-adenosyl-L-methionine</keyword>
<comment type="similarity">
    <text evidence="5">Belongs to the protein N5-glutamine methyltransferase family. PrmC subfamily.</text>
</comment>
<evidence type="ECO:0000256" key="5">
    <source>
        <dbReference type="HAMAP-Rule" id="MF_02126"/>
    </source>
</evidence>
<evidence type="ECO:0000313" key="8">
    <source>
        <dbReference type="EMBL" id="HHQ16839.1"/>
    </source>
</evidence>
<reference evidence="8" key="1">
    <citation type="journal article" date="2020" name="mSystems">
        <title>Genome- and Community-Level Interaction Insights into Carbon Utilization and Element Cycling Functions of Hydrothermarchaeota in Hydrothermal Sediment.</title>
        <authorList>
            <person name="Zhou Z."/>
            <person name="Liu Y."/>
            <person name="Xu W."/>
            <person name="Pan J."/>
            <person name="Luo Z.H."/>
            <person name="Li M."/>
        </authorList>
    </citation>
    <scope>NUCLEOTIDE SEQUENCE [LARGE SCALE GENOMIC DNA]</scope>
    <source>
        <strain evidence="8">SpSt-106</strain>
    </source>
</reference>
<keyword evidence="2 5" id="KW-0808">Transferase</keyword>
<accession>A0A7V5XI39</accession>
<evidence type="ECO:0000256" key="3">
    <source>
        <dbReference type="ARBA" id="ARBA00022691"/>
    </source>
</evidence>
<dbReference type="PANTHER" id="PTHR18895">
    <property type="entry name" value="HEMK METHYLTRANSFERASE"/>
    <property type="match status" value="1"/>
</dbReference>
<dbReference type="Pfam" id="PF17827">
    <property type="entry name" value="PrmC_N"/>
    <property type="match status" value="1"/>
</dbReference>
<dbReference type="InterPro" id="IPR029063">
    <property type="entry name" value="SAM-dependent_MTases_sf"/>
</dbReference>
<sequence>MKVLQALKHAKEVLSEIEDKEYAKWETLLILSHLLKVPPLNVYLYLDKEISQKSFLKILEERKKKKPLPYILKTTYFWGRKFYVEEGVLIPRQDTENLVSAFLELPLKKGRVLELGVGAGTISVTLLLERKNLKVFAVDINPKALRITKKNAKNYKVEKRLFLIKGDWFSPFLEKPFFDAIVSNPPYISSEEWETLEEEVKLYEPKSALVSGKEGTEFQEKLLKFSDKYLLKGGFLIFEIGYNQGKKIRELLDFYRWSFKIYRDLKGYERVVVAWKENT</sequence>
<dbReference type="Pfam" id="PF05175">
    <property type="entry name" value="MTS"/>
    <property type="match status" value="1"/>
</dbReference>
<dbReference type="Gene3D" id="3.40.50.150">
    <property type="entry name" value="Vaccinia Virus protein VP39"/>
    <property type="match status" value="1"/>
</dbReference>
<name>A0A7V5XI39_9BACT</name>
<dbReference type="GO" id="GO:0003676">
    <property type="term" value="F:nucleic acid binding"/>
    <property type="evidence" value="ECO:0007669"/>
    <property type="project" value="InterPro"/>
</dbReference>
<dbReference type="InterPro" id="IPR040758">
    <property type="entry name" value="PrmC_N"/>
</dbReference>
<dbReference type="HAMAP" id="MF_02126">
    <property type="entry name" value="RF_methyltr_PrmC"/>
    <property type="match status" value="1"/>
</dbReference>
<evidence type="ECO:0000256" key="2">
    <source>
        <dbReference type="ARBA" id="ARBA00022679"/>
    </source>
</evidence>
<evidence type="ECO:0000259" key="7">
    <source>
        <dbReference type="Pfam" id="PF17827"/>
    </source>
</evidence>
<keyword evidence="1 5" id="KW-0489">Methyltransferase</keyword>
<evidence type="ECO:0000256" key="1">
    <source>
        <dbReference type="ARBA" id="ARBA00022603"/>
    </source>
</evidence>
<organism evidence="8">
    <name type="scientific">Thermodesulfobacterium geofontis</name>
    <dbReference type="NCBI Taxonomy" id="1295609"/>
    <lineage>
        <taxon>Bacteria</taxon>
        <taxon>Pseudomonadati</taxon>
        <taxon>Thermodesulfobacteriota</taxon>
        <taxon>Thermodesulfobacteria</taxon>
        <taxon>Thermodesulfobacteriales</taxon>
        <taxon>Thermodesulfobacteriaceae</taxon>
        <taxon>Thermodesulfobacterium</taxon>
    </lineage>
</organism>
<dbReference type="AlphaFoldDB" id="A0A7V5XI39"/>
<dbReference type="PROSITE" id="PS00092">
    <property type="entry name" value="N6_MTASE"/>
    <property type="match status" value="1"/>
</dbReference>
<evidence type="ECO:0000256" key="4">
    <source>
        <dbReference type="ARBA" id="ARBA00048391"/>
    </source>
</evidence>
<dbReference type="InterPro" id="IPR002052">
    <property type="entry name" value="DNA_methylase_N6_adenine_CS"/>
</dbReference>
<feature type="domain" description="Methyltransferase small" evidence="6">
    <location>
        <begin position="97"/>
        <end position="192"/>
    </location>
</feature>
<dbReference type="InterPro" id="IPR004556">
    <property type="entry name" value="HemK-like"/>
</dbReference>
<evidence type="ECO:0000259" key="6">
    <source>
        <dbReference type="Pfam" id="PF05175"/>
    </source>
</evidence>
<dbReference type="EC" id="2.1.1.297" evidence="5"/>
<dbReference type="SUPFAM" id="SSF53335">
    <property type="entry name" value="S-adenosyl-L-methionine-dependent methyltransferases"/>
    <property type="match status" value="1"/>
</dbReference>
<dbReference type="CDD" id="cd02440">
    <property type="entry name" value="AdoMet_MTases"/>
    <property type="match status" value="1"/>
</dbReference>
<proteinExistence type="inferred from homology"/>
<feature type="binding site" evidence="5">
    <location>
        <position position="139"/>
    </location>
    <ligand>
        <name>S-adenosyl-L-methionine</name>
        <dbReference type="ChEBI" id="CHEBI:59789"/>
    </ligand>
</feature>
<gene>
    <name evidence="5 8" type="primary">prmC</name>
    <name evidence="8" type="ORF">ENM15_08520</name>
</gene>
<feature type="binding site" evidence="5">
    <location>
        <begin position="116"/>
        <end position="120"/>
    </location>
    <ligand>
        <name>S-adenosyl-L-methionine</name>
        <dbReference type="ChEBI" id="CHEBI:59789"/>
    </ligand>
</feature>
<comment type="catalytic activity">
    <reaction evidence="4 5">
        <text>L-glutaminyl-[peptide chain release factor] + S-adenosyl-L-methionine = N(5)-methyl-L-glutaminyl-[peptide chain release factor] + S-adenosyl-L-homocysteine + H(+)</text>
        <dbReference type="Rhea" id="RHEA:42896"/>
        <dbReference type="Rhea" id="RHEA-COMP:10271"/>
        <dbReference type="Rhea" id="RHEA-COMP:10272"/>
        <dbReference type="ChEBI" id="CHEBI:15378"/>
        <dbReference type="ChEBI" id="CHEBI:30011"/>
        <dbReference type="ChEBI" id="CHEBI:57856"/>
        <dbReference type="ChEBI" id="CHEBI:59789"/>
        <dbReference type="ChEBI" id="CHEBI:61891"/>
        <dbReference type="EC" id="2.1.1.297"/>
    </reaction>
</comment>
<dbReference type="NCBIfam" id="TIGR00536">
    <property type="entry name" value="hemK_fam"/>
    <property type="match status" value="1"/>
</dbReference>
<dbReference type="InterPro" id="IPR007848">
    <property type="entry name" value="Small_mtfrase_dom"/>
</dbReference>
<protein>
    <recommendedName>
        <fullName evidence="5">Release factor glutamine methyltransferase</fullName>
        <shortName evidence="5">RF MTase</shortName>
        <ecNumber evidence="5">2.1.1.297</ecNumber>
    </recommendedName>
    <alternativeName>
        <fullName evidence="5">N5-glutamine methyltransferase PrmC</fullName>
    </alternativeName>
    <alternativeName>
        <fullName evidence="5">Protein-(glutamine-N5) MTase PrmC</fullName>
    </alternativeName>
    <alternativeName>
        <fullName evidence="5">Protein-glutamine N-methyltransferase PrmC</fullName>
    </alternativeName>
</protein>
<feature type="binding site" evidence="5">
    <location>
        <position position="168"/>
    </location>
    <ligand>
        <name>S-adenosyl-L-methionine</name>
        <dbReference type="ChEBI" id="CHEBI:59789"/>
    </ligand>
</feature>
<comment type="caution">
    <text evidence="8">The sequence shown here is derived from an EMBL/GenBank/DDBJ whole genome shotgun (WGS) entry which is preliminary data.</text>
</comment>
<comment type="function">
    <text evidence="5">Methylates the class 1 translation termination release factors RF1/PrfA and RF2/PrfB on the glutamine residue of the universally conserved GGQ motif.</text>
</comment>
<dbReference type="GO" id="GO:0032259">
    <property type="term" value="P:methylation"/>
    <property type="evidence" value="ECO:0007669"/>
    <property type="project" value="UniProtKB-KW"/>
</dbReference>
<dbReference type="InterPro" id="IPR050320">
    <property type="entry name" value="N5-glutamine_MTase"/>
</dbReference>